<dbReference type="AlphaFoldDB" id="A0A074ZFF2"/>
<dbReference type="CTD" id="20324003"/>
<sequence length="1020" mass="113885">MLTSDAFTAAMENLSKNRGSPGEWFAHKADYREPTRHPRIRPESVGIVERNQPHISMAALAGFEDRPHSKFQSYEEFGIVPRDYTDQPIIRRVRTFEAELIAKKSQSQSDRWHDFEGNQTYQAPRPPPRIGAGSDGKEIMESMKKKADWSNQDANGNESRTKPTQGLHTESAYRRRNEDNSWFTHKSANNRDLASSSFGKVHSRVRYEGVVNAEKNQRFGKQSVDLLTFSERRRSINRPPRNAEEYQALDKDSAMAGHSLDTGHRIDLENVDILGRGLRCPPQRLVAKAVEIARHPCVNRIEPIELANMWRAVLDRPRRHEVVCSFQRNLSRGTPDILHMMSTGTLINGVPYGCPTTEAQYNSRWAKMGSDMAMCLGHPPQVKDGEDKRESSELKTRAAKVRGSDAEEWRDRGKRGHEFFGAPKIAFLTRRGNGLISSSSAESRPATASRTRPEAQDILNKSISGAQILNCLRITDTSRAGMSDNREPPAIPRIRSEEAEQAMMRNRGQMAQYVGSGAHSVTKPCGRKIHPRGIVSAESREVALRAMGEAAKELLSHDKLPPEPVRSGFAAMSEEVRENAYRNQKGLIGGLIGGKSDELSSITLVGVEAPAPRRLHYEAVEYALKNRGDRMSDLLKFTGVSRYQQQNCSAVIPFRCLATVRPKGSTRAEIPSGCPSLDRRSQDTEMRCEPRTSRPVATSPEKRRQRKQRRFLNICQHSGVPCNIQYSPDLQYMPAFSHKLQQLAFLTRRGNGLISSSSAESRPATASRTRPEAQDILNKSISGAQILNCLRITDTSRAGMSDNREPPAIPRIRSEEAEQAMMRNRGQMAQYVGSGAHSVTKPCGRKIHPRGIVSAESREVALRAMGEAAKELLSHDKLPPEPVRSGFAAMSEEVRENAYRNQKGLIGGLIGGKSDELSSITLVGVEAPAPRRLHYEAVEYALKNRGDRMSDLLKFTGVSRYQQQNCSAVIPFRCLATVRPKGSTRAEIPSGCPSLDRRSQDTEMRCEPRTSRPVISRLNY</sequence>
<evidence type="ECO:0000256" key="1">
    <source>
        <dbReference type="SAM" id="MobiDB-lite"/>
    </source>
</evidence>
<dbReference type="OrthoDB" id="6238492at2759"/>
<accession>A0A074ZFF2</accession>
<feature type="compositionally biased region" description="Polar residues" evidence="1">
    <location>
        <begin position="149"/>
        <end position="168"/>
    </location>
</feature>
<organism evidence="2 3">
    <name type="scientific">Opisthorchis viverrini</name>
    <name type="common">Southeast Asian liver fluke</name>
    <dbReference type="NCBI Taxonomy" id="6198"/>
    <lineage>
        <taxon>Eukaryota</taxon>
        <taxon>Metazoa</taxon>
        <taxon>Spiralia</taxon>
        <taxon>Lophotrochozoa</taxon>
        <taxon>Platyhelminthes</taxon>
        <taxon>Trematoda</taxon>
        <taxon>Digenea</taxon>
        <taxon>Opisthorchiida</taxon>
        <taxon>Opisthorchiata</taxon>
        <taxon>Opisthorchiidae</taxon>
        <taxon>Opisthorchis</taxon>
    </lineage>
</organism>
<dbReference type="EMBL" id="KL596928">
    <property type="protein sequence ID" value="KER21965.1"/>
    <property type="molecule type" value="Genomic_DNA"/>
</dbReference>
<reference evidence="2 3" key="1">
    <citation type="submission" date="2013-11" db="EMBL/GenBank/DDBJ databases">
        <title>Opisthorchis viverrini - life in the bile duct.</title>
        <authorList>
            <person name="Young N.D."/>
            <person name="Nagarajan N."/>
            <person name="Lin S.J."/>
            <person name="Korhonen P.K."/>
            <person name="Jex A.R."/>
            <person name="Hall R.S."/>
            <person name="Safavi-Hemami H."/>
            <person name="Kaewkong W."/>
            <person name="Bertrand D."/>
            <person name="Gao S."/>
            <person name="Seet Q."/>
            <person name="Wongkham S."/>
            <person name="Teh B.T."/>
            <person name="Wongkham C."/>
            <person name="Intapan P.M."/>
            <person name="Maleewong W."/>
            <person name="Yang X."/>
            <person name="Hu M."/>
            <person name="Wang Z."/>
            <person name="Hofmann A."/>
            <person name="Sternberg P.W."/>
            <person name="Tan P."/>
            <person name="Wang J."/>
            <person name="Gasser R.B."/>
        </authorList>
    </citation>
    <scope>NUCLEOTIDE SEQUENCE [LARGE SCALE GENOMIC DNA]</scope>
</reference>
<dbReference type="RefSeq" id="XP_009174285.1">
    <property type="nucleotide sequence ID" value="XM_009176021.1"/>
</dbReference>
<feature type="compositionally biased region" description="Basic and acidic residues" evidence="1">
    <location>
        <begin position="135"/>
        <end position="148"/>
    </location>
</feature>
<gene>
    <name evidence="2" type="ORF">T265_09835</name>
</gene>
<dbReference type="KEGG" id="ovi:T265_09835"/>
<protein>
    <submittedName>
        <fullName evidence="2">Uncharacterized protein</fullName>
    </submittedName>
</protein>
<feature type="compositionally biased region" description="Basic and acidic residues" evidence="1">
    <location>
        <begin position="677"/>
        <end position="692"/>
    </location>
</feature>
<name>A0A074ZFF2_OPIVI</name>
<keyword evidence="3" id="KW-1185">Reference proteome</keyword>
<proteinExistence type="predicted"/>
<feature type="region of interest" description="Disordered" evidence="1">
    <location>
        <begin position="104"/>
        <end position="175"/>
    </location>
</feature>
<feature type="compositionally biased region" description="Basic and acidic residues" evidence="1">
    <location>
        <begin position="381"/>
        <end position="410"/>
    </location>
</feature>
<feature type="compositionally biased region" description="Basic and acidic residues" evidence="1">
    <location>
        <begin position="995"/>
        <end position="1010"/>
    </location>
</feature>
<feature type="region of interest" description="Disordered" evidence="1">
    <location>
        <begin position="983"/>
        <end position="1020"/>
    </location>
</feature>
<dbReference type="GeneID" id="20324003"/>
<evidence type="ECO:0000313" key="2">
    <source>
        <dbReference type="EMBL" id="KER21965.1"/>
    </source>
</evidence>
<evidence type="ECO:0000313" key="3">
    <source>
        <dbReference type="Proteomes" id="UP000054324"/>
    </source>
</evidence>
<dbReference type="Proteomes" id="UP000054324">
    <property type="component" value="Unassembled WGS sequence"/>
</dbReference>
<feature type="region of interest" description="Disordered" evidence="1">
    <location>
        <begin position="667"/>
        <end position="708"/>
    </location>
</feature>
<feature type="region of interest" description="Disordered" evidence="1">
    <location>
        <begin position="380"/>
        <end position="410"/>
    </location>
</feature>